<dbReference type="RefSeq" id="WP_213172198.1">
    <property type="nucleotide sequence ID" value="NZ_CP070496.1"/>
</dbReference>
<comment type="similarity">
    <text evidence="1 5">Belongs to the bacterial ribosomal protein bL32 family.</text>
</comment>
<evidence type="ECO:0000256" key="1">
    <source>
        <dbReference type="ARBA" id="ARBA00008560"/>
    </source>
</evidence>
<evidence type="ECO:0000256" key="5">
    <source>
        <dbReference type="HAMAP-Rule" id="MF_00340"/>
    </source>
</evidence>
<protein>
    <recommendedName>
        <fullName evidence="4 5">Large ribosomal subunit protein bL32</fullName>
    </recommendedName>
</protein>
<dbReference type="SUPFAM" id="SSF57829">
    <property type="entry name" value="Zn-binding ribosomal proteins"/>
    <property type="match status" value="1"/>
</dbReference>
<dbReference type="KEGG" id="nav:JQS30_04565"/>
<evidence type="ECO:0000256" key="2">
    <source>
        <dbReference type="ARBA" id="ARBA00022980"/>
    </source>
</evidence>
<dbReference type="PANTHER" id="PTHR35534:SF1">
    <property type="entry name" value="LARGE RIBOSOMAL SUBUNIT PROTEIN BL32"/>
    <property type="match status" value="1"/>
</dbReference>
<dbReference type="InterPro" id="IPR044957">
    <property type="entry name" value="Ribosomal_bL32_bact"/>
</dbReference>
<accession>A0A895XS82</accession>
<sequence length="57" mass="6295">MAVPKRRMSRANTRHRRSAWKAAPVRLTQCSQCHSKKLGHTACGVCGTYNGRAVLDA</sequence>
<evidence type="ECO:0000256" key="3">
    <source>
        <dbReference type="ARBA" id="ARBA00023274"/>
    </source>
</evidence>
<reference evidence="7" key="1">
    <citation type="submission" date="2021-02" db="EMBL/GenBank/DDBJ databases">
        <title>Natronoglycomyces albus gen. nov., sp. nov, a haloalkaliphilic actinobacterium from a soda solonchak soil.</title>
        <authorList>
            <person name="Sorokin D.Y."/>
            <person name="Khijniak T.V."/>
            <person name="Zakharycheva A.P."/>
            <person name="Boueva O.V."/>
            <person name="Ariskina E.V."/>
            <person name="Hahnke R.L."/>
            <person name="Bunk B."/>
            <person name="Sproer C."/>
            <person name="Schumann P."/>
            <person name="Evtushenko L.I."/>
            <person name="Kublanov I.V."/>
        </authorList>
    </citation>
    <scope>NUCLEOTIDE SEQUENCE</scope>
    <source>
        <strain evidence="7">DSM 106290</strain>
    </source>
</reference>
<keyword evidence="8" id="KW-1185">Reference proteome</keyword>
<feature type="compositionally biased region" description="Basic residues" evidence="6">
    <location>
        <begin position="1"/>
        <end position="19"/>
    </location>
</feature>
<name>A0A895XS82_9ACTN</name>
<dbReference type="PANTHER" id="PTHR35534">
    <property type="entry name" value="50S RIBOSOMAL PROTEIN L32"/>
    <property type="match status" value="1"/>
</dbReference>
<feature type="region of interest" description="Disordered" evidence="6">
    <location>
        <begin position="1"/>
        <end position="20"/>
    </location>
</feature>
<evidence type="ECO:0000256" key="6">
    <source>
        <dbReference type="SAM" id="MobiDB-lite"/>
    </source>
</evidence>
<evidence type="ECO:0000313" key="7">
    <source>
        <dbReference type="EMBL" id="QSB06189.1"/>
    </source>
</evidence>
<dbReference type="NCBIfam" id="TIGR01031">
    <property type="entry name" value="rpmF_bact"/>
    <property type="match status" value="1"/>
</dbReference>
<dbReference type="InterPro" id="IPR002677">
    <property type="entry name" value="Ribosomal_bL32"/>
</dbReference>
<dbReference type="GO" id="GO:0003735">
    <property type="term" value="F:structural constituent of ribosome"/>
    <property type="evidence" value="ECO:0007669"/>
    <property type="project" value="InterPro"/>
</dbReference>
<evidence type="ECO:0000313" key="8">
    <source>
        <dbReference type="Proteomes" id="UP000662939"/>
    </source>
</evidence>
<dbReference type="GO" id="GO:0015934">
    <property type="term" value="C:large ribosomal subunit"/>
    <property type="evidence" value="ECO:0007669"/>
    <property type="project" value="InterPro"/>
</dbReference>
<keyword evidence="3 5" id="KW-0687">Ribonucleoprotein</keyword>
<dbReference type="Proteomes" id="UP000662939">
    <property type="component" value="Chromosome"/>
</dbReference>
<dbReference type="Pfam" id="PF01783">
    <property type="entry name" value="Ribosomal_L32p"/>
    <property type="match status" value="1"/>
</dbReference>
<dbReference type="AlphaFoldDB" id="A0A895XS82"/>
<proteinExistence type="inferred from homology"/>
<keyword evidence="2 5" id="KW-0689">Ribosomal protein</keyword>
<dbReference type="GO" id="GO:0006412">
    <property type="term" value="P:translation"/>
    <property type="evidence" value="ECO:0007669"/>
    <property type="project" value="UniProtKB-UniRule"/>
</dbReference>
<gene>
    <name evidence="5 7" type="primary">rpmF</name>
    <name evidence="7" type="ORF">JQS30_04565</name>
</gene>
<organism evidence="7 8">
    <name type="scientific">Natronoglycomyces albus</name>
    <dbReference type="NCBI Taxonomy" id="2811108"/>
    <lineage>
        <taxon>Bacteria</taxon>
        <taxon>Bacillati</taxon>
        <taxon>Actinomycetota</taxon>
        <taxon>Actinomycetes</taxon>
        <taxon>Glycomycetales</taxon>
        <taxon>Glycomycetaceae</taxon>
        <taxon>Natronoglycomyces</taxon>
    </lineage>
</organism>
<evidence type="ECO:0000256" key="4">
    <source>
        <dbReference type="ARBA" id="ARBA00035178"/>
    </source>
</evidence>
<dbReference type="InterPro" id="IPR011332">
    <property type="entry name" value="Ribosomal_zn-bd"/>
</dbReference>
<dbReference type="EMBL" id="CP070496">
    <property type="protein sequence ID" value="QSB06189.1"/>
    <property type="molecule type" value="Genomic_DNA"/>
</dbReference>
<dbReference type="HAMAP" id="MF_00340">
    <property type="entry name" value="Ribosomal_bL32"/>
    <property type="match status" value="1"/>
</dbReference>